<dbReference type="EMBL" id="JAZDWU010000010">
    <property type="protein sequence ID" value="KAK9988874.1"/>
    <property type="molecule type" value="Genomic_DNA"/>
</dbReference>
<evidence type="ECO:0000313" key="2">
    <source>
        <dbReference type="Proteomes" id="UP001459277"/>
    </source>
</evidence>
<dbReference type="AlphaFoldDB" id="A0AAW2BVD6"/>
<dbReference type="Proteomes" id="UP001459277">
    <property type="component" value="Unassembled WGS sequence"/>
</dbReference>
<name>A0AAW2BVD6_9ROSI</name>
<accession>A0AAW2BVD6</accession>
<gene>
    <name evidence="1" type="ORF">SO802_029113</name>
</gene>
<evidence type="ECO:0000313" key="1">
    <source>
        <dbReference type="EMBL" id="KAK9988874.1"/>
    </source>
</evidence>
<comment type="caution">
    <text evidence="1">The sequence shown here is derived from an EMBL/GenBank/DDBJ whole genome shotgun (WGS) entry which is preliminary data.</text>
</comment>
<reference evidence="1 2" key="1">
    <citation type="submission" date="2024-01" db="EMBL/GenBank/DDBJ databases">
        <title>A telomere-to-telomere, gap-free genome of sweet tea (Lithocarpus litseifolius).</title>
        <authorList>
            <person name="Zhou J."/>
        </authorList>
    </citation>
    <scope>NUCLEOTIDE SEQUENCE [LARGE SCALE GENOMIC DNA]</scope>
    <source>
        <strain evidence="1">Zhou-2022a</strain>
        <tissue evidence="1">Leaf</tissue>
    </source>
</reference>
<organism evidence="1 2">
    <name type="scientific">Lithocarpus litseifolius</name>
    <dbReference type="NCBI Taxonomy" id="425828"/>
    <lineage>
        <taxon>Eukaryota</taxon>
        <taxon>Viridiplantae</taxon>
        <taxon>Streptophyta</taxon>
        <taxon>Embryophyta</taxon>
        <taxon>Tracheophyta</taxon>
        <taxon>Spermatophyta</taxon>
        <taxon>Magnoliopsida</taxon>
        <taxon>eudicotyledons</taxon>
        <taxon>Gunneridae</taxon>
        <taxon>Pentapetalae</taxon>
        <taxon>rosids</taxon>
        <taxon>fabids</taxon>
        <taxon>Fagales</taxon>
        <taxon>Fagaceae</taxon>
        <taxon>Lithocarpus</taxon>
    </lineage>
</organism>
<proteinExistence type="predicted"/>
<keyword evidence="2" id="KW-1185">Reference proteome</keyword>
<protein>
    <submittedName>
        <fullName evidence="1">Uncharacterized protein</fullName>
    </submittedName>
</protein>
<sequence>MQKDLVSELGFGIPSRASISSVKGDSRKDGIRRRVSRTKKIWVEKGKLAKLDKIGMSIGTCIGVPDRLMLPGLCDFQPVVPTQQGQTRVPSVSQQFQPMVQGFPSNVAMPANLSQPRVPPVTNHVRGLPNDISALSQFQPTSQMLAPVVPGQPWFSFKRQSAASATPVLQTGQQPSVIPSTDS</sequence>